<reference evidence="1 2" key="1">
    <citation type="journal article" date="2019" name="Nat. Med.">
        <title>A library of human gut bacterial isolates paired with longitudinal multiomics data enables mechanistic microbiome research.</title>
        <authorList>
            <person name="Poyet M."/>
            <person name="Groussin M."/>
            <person name="Gibbons S.M."/>
            <person name="Avila-Pacheco J."/>
            <person name="Jiang X."/>
            <person name="Kearney S.M."/>
            <person name="Perrotta A.R."/>
            <person name="Berdy B."/>
            <person name="Zhao S."/>
            <person name="Lieberman T.D."/>
            <person name="Swanson P.K."/>
            <person name="Smith M."/>
            <person name="Roesemann S."/>
            <person name="Alexander J.E."/>
            <person name="Rich S.A."/>
            <person name="Livny J."/>
            <person name="Vlamakis H."/>
            <person name="Clish C."/>
            <person name="Bullock K."/>
            <person name="Deik A."/>
            <person name="Scott J."/>
            <person name="Pierce K.A."/>
            <person name="Xavier R.J."/>
            <person name="Alm E.J."/>
        </authorList>
    </citation>
    <scope>NUCLEOTIDE SEQUENCE [LARGE SCALE GENOMIC DNA]</scope>
    <source>
        <strain evidence="1 2">BIOML-A5</strain>
    </source>
</reference>
<protein>
    <submittedName>
        <fullName evidence="1">Uncharacterized protein</fullName>
    </submittedName>
</protein>
<gene>
    <name evidence="1" type="ORF">GKE90_04590</name>
</gene>
<organism evidence="1 2">
    <name type="scientific">Flavonifractor plautii</name>
    <name type="common">Fusobacterium plautii</name>
    <dbReference type="NCBI Taxonomy" id="292800"/>
    <lineage>
        <taxon>Bacteria</taxon>
        <taxon>Bacillati</taxon>
        <taxon>Bacillota</taxon>
        <taxon>Clostridia</taxon>
        <taxon>Eubacteriales</taxon>
        <taxon>Oscillospiraceae</taxon>
        <taxon>Flavonifractor</taxon>
    </lineage>
</organism>
<dbReference type="AlphaFoldDB" id="A0A6I2RB34"/>
<evidence type="ECO:0000313" key="2">
    <source>
        <dbReference type="Proteomes" id="UP000429811"/>
    </source>
</evidence>
<comment type="caution">
    <text evidence="1">The sequence shown here is derived from an EMBL/GenBank/DDBJ whole genome shotgun (WGS) entry which is preliminary data.</text>
</comment>
<dbReference type="Gene3D" id="2.40.50.1020">
    <property type="entry name" value="LytTr DNA-binding domain"/>
    <property type="match status" value="1"/>
</dbReference>
<accession>A0A6I2RB34</accession>
<proteinExistence type="predicted"/>
<name>A0A6I2RB34_FLAPL</name>
<evidence type="ECO:0000313" key="1">
    <source>
        <dbReference type="EMBL" id="MSB47981.1"/>
    </source>
</evidence>
<dbReference type="Proteomes" id="UP000429811">
    <property type="component" value="Unassembled WGS sequence"/>
</dbReference>
<dbReference type="EMBL" id="WKPO01000004">
    <property type="protein sequence ID" value="MSB47981.1"/>
    <property type="molecule type" value="Genomic_DNA"/>
</dbReference>
<sequence>MGSGGFLRRRERVNIIRIALIAPQEKDRQQLREQMFSYAVRWKVAVVTDCFDCLEEFAMAAQSGGYQLVCLRGGERQWRAAEELRRIRGEGETLWAYLEEGQALRAKVLTAADTFGAVEWRRVSGMNTVMTDYFALAPRHARDAILPIKHPLRTDDIHYIQAQKQTLLLYTAYDRVRARLGFQAMALLLDGEPQFLICPGGLILNTDKVSRVEGRVVALENGKRLMLEEPAVRELQARRAVRLSHMQAQTV</sequence>